<dbReference type="Pfam" id="PF02674">
    <property type="entry name" value="Colicin_V"/>
    <property type="match status" value="1"/>
</dbReference>
<evidence type="ECO:0000256" key="5">
    <source>
        <dbReference type="SAM" id="Phobius"/>
    </source>
</evidence>
<feature type="transmembrane region" description="Helical" evidence="5">
    <location>
        <begin position="7"/>
        <end position="29"/>
    </location>
</feature>
<dbReference type="AlphaFoldDB" id="A0A2P5T2V9"/>
<evidence type="ECO:0000256" key="3">
    <source>
        <dbReference type="ARBA" id="ARBA00022989"/>
    </source>
</evidence>
<gene>
    <name evidence="6" type="ORF">CRV09_01140</name>
</gene>
<dbReference type="InterPro" id="IPR052719">
    <property type="entry name" value="CvpA-like"/>
</dbReference>
<accession>A0A2P5T2V9</accession>
<evidence type="ECO:0000256" key="1">
    <source>
        <dbReference type="ARBA" id="ARBA00004141"/>
    </source>
</evidence>
<feature type="transmembrane region" description="Helical" evidence="5">
    <location>
        <begin position="68"/>
        <end position="92"/>
    </location>
</feature>
<dbReference type="PANTHER" id="PTHR36926">
    <property type="entry name" value="COLICIN V PRODUCTION PROTEIN"/>
    <property type="match status" value="1"/>
</dbReference>
<comment type="caution">
    <text evidence="6">The sequence shown here is derived from an EMBL/GenBank/DDBJ whole genome shotgun (WGS) entry which is preliminary data.</text>
</comment>
<protein>
    <submittedName>
        <fullName evidence="6">Colicin V production protein</fullName>
    </submittedName>
</protein>
<sequence>MDNKMIWIDYLIIIVISISIVISLFRGFIHEALSLTTWICAFYVSHQSHQYVMKWISDFYGNNLISKIISLVIPFIMTMITGTILSNIIRFLIKKRGLSSTDRILGMCFGAIRGILVMALIIFCMNVFTDIPKDEDWKRSHLIPHINYVVRILFDYLKTYRIFRFDENAEKSFSTRK</sequence>
<dbReference type="GO" id="GO:0009403">
    <property type="term" value="P:toxin biosynthetic process"/>
    <property type="evidence" value="ECO:0007669"/>
    <property type="project" value="InterPro"/>
</dbReference>
<organism evidence="6 7">
    <name type="scientific">Candidatus Pantoea edessiphila</name>
    <dbReference type="NCBI Taxonomy" id="2044610"/>
    <lineage>
        <taxon>Bacteria</taxon>
        <taxon>Pseudomonadati</taxon>
        <taxon>Pseudomonadota</taxon>
        <taxon>Gammaproteobacteria</taxon>
        <taxon>Enterobacterales</taxon>
        <taxon>Erwiniaceae</taxon>
        <taxon>Pantoea</taxon>
    </lineage>
</organism>
<evidence type="ECO:0000256" key="2">
    <source>
        <dbReference type="ARBA" id="ARBA00022692"/>
    </source>
</evidence>
<evidence type="ECO:0000256" key="4">
    <source>
        <dbReference type="ARBA" id="ARBA00023136"/>
    </source>
</evidence>
<dbReference type="EMBL" id="PDKR01000001">
    <property type="protein sequence ID" value="PPI88893.1"/>
    <property type="molecule type" value="Genomic_DNA"/>
</dbReference>
<dbReference type="GO" id="GO:0016020">
    <property type="term" value="C:membrane"/>
    <property type="evidence" value="ECO:0007669"/>
    <property type="project" value="UniProtKB-SubCell"/>
</dbReference>
<comment type="subcellular location">
    <subcellularLocation>
        <location evidence="1">Membrane</location>
        <topology evidence="1">Multi-pass membrane protein</topology>
    </subcellularLocation>
</comment>
<evidence type="ECO:0000313" key="7">
    <source>
        <dbReference type="Proteomes" id="UP000295937"/>
    </source>
</evidence>
<evidence type="ECO:0000313" key="6">
    <source>
        <dbReference type="EMBL" id="PPI88893.1"/>
    </source>
</evidence>
<keyword evidence="3 5" id="KW-1133">Transmembrane helix</keyword>
<dbReference type="InterPro" id="IPR003825">
    <property type="entry name" value="Colicin-V_CvpA"/>
</dbReference>
<keyword evidence="2 5" id="KW-0812">Transmembrane</keyword>
<feature type="transmembrane region" description="Helical" evidence="5">
    <location>
        <begin position="104"/>
        <end position="128"/>
    </location>
</feature>
<dbReference type="PANTHER" id="PTHR36926:SF1">
    <property type="entry name" value="COLICIN V PRODUCTION PROTEIN"/>
    <property type="match status" value="1"/>
</dbReference>
<keyword evidence="4 5" id="KW-0472">Membrane</keyword>
<reference evidence="6 7" key="1">
    <citation type="journal article" date="2018" name="Genome Biol. Evol.">
        <title>Cladogenesis and Genomic Streamlining in Extracellular Endosymbionts of Tropical Stink Bugs.</title>
        <authorList>
            <person name="Otero-Bravo A."/>
            <person name="Goffredi S."/>
            <person name="Sabree Z.L."/>
        </authorList>
    </citation>
    <scope>NUCLEOTIDE SEQUENCE [LARGE SCALE GENOMIC DNA]</scope>
    <source>
        <strain evidence="6 7">SoEO</strain>
    </source>
</reference>
<dbReference type="Proteomes" id="UP000295937">
    <property type="component" value="Unassembled WGS sequence"/>
</dbReference>
<proteinExistence type="predicted"/>
<name>A0A2P5T2V9_9GAMM</name>